<evidence type="ECO:0000313" key="5">
    <source>
        <dbReference type="Proteomes" id="UP001501237"/>
    </source>
</evidence>
<dbReference type="InterPro" id="IPR006179">
    <property type="entry name" value="5_nucleotidase/apyrase"/>
</dbReference>
<comment type="caution">
    <text evidence="4">The sequence shown here is derived from an EMBL/GenBank/DDBJ whole genome shotgun (WGS) entry which is preliminary data.</text>
</comment>
<sequence>MLIRMTRLRVLAAAGLAVAATLSMTGQANAGGERLVPVRLLALNDFHGNLEPPTGSSGRMIDENGATVDAGGAVYAAAWMKQLTNENTLKVAQGDLIGASPLVSAAYHDEPSLEFLGDLGITASAVGNHEFDEGYSELKRLIKGGSHPVDGDTPAGPWQGTKFTYLGANVLLKDATELPDLPGYEILQDVAPGKLRKALRDYGIPALPPIAVREINGVKIGFIGAVTETTPTIVTASGIQELKFGSVVKSAEFGSRLLDLLNVKAQVLLVHEGDNVLTGKSPDACSTTNDPDGSSGNGTDIATQVDPEIDLILSGHSHQAYVCKVKDPAGNDRLYSQGGSFGRVISQADFKVDRKTGQVDRSTETVDNQIVTRTIAPDPATAQFVQLWKDRVSAVANRKVGDVTADLNRVAAPTGETTLGDVIADAQLEATVTGGGAQIALMNPGGVRNDLVYAPDGVVTYGESFAVQPFSNLMQVVTLTGDRLDALLEQQWTAAKTTVLQPSKSLSYTYSPGNAFGSKVSDIKINGVPVVGTDSYRVAANNFLVGGGDGFSVFLQGTDLWSGPIDLDAFNAYLGAHSPVSPPALDRITLG</sequence>
<dbReference type="InterPro" id="IPR008334">
    <property type="entry name" value="5'-Nucleotdase_C"/>
</dbReference>
<dbReference type="InterPro" id="IPR029052">
    <property type="entry name" value="Metallo-depent_PP-like"/>
</dbReference>
<dbReference type="SUPFAM" id="SSF56300">
    <property type="entry name" value="Metallo-dependent phosphatases"/>
    <property type="match status" value="1"/>
</dbReference>
<dbReference type="Pfam" id="PF02872">
    <property type="entry name" value="5_nucleotid_C"/>
    <property type="match status" value="1"/>
</dbReference>
<evidence type="ECO:0000256" key="2">
    <source>
        <dbReference type="SAM" id="MobiDB-lite"/>
    </source>
</evidence>
<protein>
    <submittedName>
        <fullName evidence="4">Bifunctional metallophosphatase/5'-nucleotidase</fullName>
    </submittedName>
</protein>
<keyword evidence="5" id="KW-1185">Reference proteome</keyword>
<dbReference type="Gene3D" id="3.60.21.10">
    <property type="match status" value="1"/>
</dbReference>
<keyword evidence="1" id="KW-0732">Signal</keyword>
<accession>A0ABP6QTK4</accession>
<dbReference type="Proteomes" id="UP001501237">
    <property type="component" value="Unassembled WGS sequence"/>
</dbReference>
<evidence type="ECO:0000259" key="3">
    <source>
        <dbReference type="Pfam" id="PF02872"/>
    </source>
</evidence>
<feature type="domain" description="5'-Nucleotidase C-terminal" evidence="3">
    <location>
        <begin position="401"/>
        <end position="554"/>
    </location>
</feature>
<organism evidence="4 5">
    <name type="scientific">Actinocorallia longicatena</name>
    <dbReference type="NCBI Taxonomy" id="111803"/>
    <lineage>
        <taxon>Bacteria</taxon>
        <taxon>Bacillati</taxon>
        <taxon>Actinomycetota</taxon>
        <taxon>Actinomycetes</taxon>
        <taxon>Streptosporangiales</taxon>
        <taxon>Thermomonosporaceae</taxon>
        <taxon>Actinocorallia</taxon>
    </lineage>
</organism>
<gene>
    <name evidence="4" type="ORF">GCM10010468_78270</name>
</gene>
<dbReference type="Gene3D" id="3.90.780.10">
    <property type="entry name" value="5'-Nucleotidase, C-terminal domain"/>
    <property type="match status" value="1"/>
</dbReference>
<evidence type="ECO:0000313" key="4">
    <source>
        <dbReference type="EMBL" id="GAA3241141.1"/>
    </source>
</evidence>
<feature type="chain" id="PRO_5044972499" evidence="1">
    <location>
        <begin position="31"/>
        <end position="591"/>
    </location>
</feature>
<feature type="signal peptide" evidence="1">
    <location>
        <begin position="1"/>
        <end position="30"/>
    </location>
</feature>
<name>A0ABP6QTK4_9ACTN</name>
<dbReference type="PANTHER" id="PTHR11575">
    <property type="entry name" value="5'-NUCLEOTIDASE-RELATED"/>
    <property type="match status" value="1"/>
</dbReference>
<comment type="similarity">
    <text evidence="1">Belongs to the 5'-nucleotidase family.</text>
</comment>
<dbReference type="PRINTS" id="PR01607">
    <property type="entry name" value="APYRASEFAMLY"/>
</dbReference>
<reference evidence="5" key="1">
    <citation type="journal article" date="2019" name="Int. J. Syst. Evol. Microbiol.">
        <title>The Global Catalogue of Microorganisms (GCM) 10K type strain sequencing project: providing services to taxonomists for standard genome sequencing and annotation.</title>
        <authorList>
            <consortium name="The Broad Institute Genomics Platform"/>
            <consortium name="The Broad Institute Genome Sequencing Center for Infectious Disease"/>
            <person name="Wu L."/>
            <person name="Ma J."/>
        </authorList>
    </citation>
    <scope>NUCLEOTIDE SEQUENCE [LARGE SCALE GENOMIC DNA]</scope>
    <source>
        <strain evidence="5">JCM 9377</strain>
    </source>
</reference>
<dbReference type="InterPro" id="IPR036907">
    <property type="entry name" value="5'-Nucleotdase_C_sf"/>
</dbReference>
<feature type="compositionally biased region" description="Polar residues" evidence="2">
    <location>
        <begin position="284"/>
        <end position="299"/>
    </location>
</feature>
<keyword evidence="1" id="KW-0547">Nucleotide-binding</keyword>
<keyword evidence="1" id="KW-0378">Hydrolase</keyword>
<dbReference type="PANTHER" id="PTHR11575:SF24">
    <property type="entry name" value="5'-NUCLEOTIDASE"/>
    <property type="match status" value="1"/>
</dbReference>
<dbReference type="EMBL" id="BAAAUV010000044">
    <property type="protein sequence ID" value="GAA3241141.1"/>
    <property type="molecule type" value="Genomic_DNA"/>
</dbReference>
<feature type="region of interest" description="Disordered" evidence="2">
    <location>
        <begin position="279"/>
        <end position="299"/>
    </location>
</feature>
<proteinExistence type="inferred from homology"/>
<evidence type="ECO:0000256" key="1">
    <source>
        <dbReference type="RuleBase" id="RU362119"/>
    </source>
</evidence>
<dbReference type="SUPFAM" id="SSF55816">
    <property type="entry name" value="5'-nucleotidase (syn. UDP-sugar hydrolase), C-terminal domain"/>
    <property type="match status" value="1"/>
</dbReference>